<gene>
    <name evidence="8" type="ORF">HKW66_Vig0006410</name>
    <name evidence="9" type="ORF">LR48_Vigan630s001300</name>
</gene>
<sequence length="363" mass="40586">MATTASEVGQVQSNNRKSFTSVKALTESPQLTSLPPSYTYTTNSDDEHEIVTDPEEDDPIPVIDYSLLVAGTPDQRAKTIEDLGKACEEWGFFMLTNYFVSKSIMEKMVDEVFAFFNLREEEKQEYAGKDVMDPIRYGTSSNVSMDKVLFWRDFLKIVVHPEFHSPMKPPGFREALAEYSRRTWKLGKELLRGISESLGLGVNYMEHRMNLDSGLQMVAANLYPPCPQPELAMGIPPHSDHGLLNLLMQNGVSGLQLLRNGKWINVSSTSNCLLVFVSDHLEVLSNGKYKSVVHRAVVSNKATRISLAVVIAPSLDTVVEPAKELLDSQNNPAAYIGMKHRDYLQLQSSNRLNGKSVLDNVKI</sequence>
<evidence type="ECO:0000256" key="1">
    <source>
        <dbReference type="ARBA" id="ARBA00008056"/>
    </source>
</evidence>
<dbReference type="InterPro" id="IPR026992">
    <property type="entry name" value="DIOX_N"/>
</dbReference>
<evidence type="ECO:0000256" key="3">
    <source>
        <dbReference type="ARBA" id="ARBA00022896"/>
    </source>
</evidence>
<keyword evidence="4 5" id="KW-0408">Iron</keyword>
<keyword evidence="3" id="KW-0847">Vitamin C</keyword>
<evidence type="ECO:0000313" key="10">
    <source>
        <dbReference type="Proteomes" id="UP000053144"/>
    </source>
</evidence>
<dbReference type="InterPro" id="IPR050295">
    <property type="entry name" value="Plant_2OG-oxidoreductases"/>
</dbReference>
<evidence type="ECO:0000256" key="2">
    <source>
        <dbReference type="ARBA" id="ARBA00022723"/>
    </source>
</evidence>
<accession>A0A0L9TG31</accession>
<dbReference type="InterPro" id="IPR005123">
    <property type="entry name" value="Oxoglu/Fe-dep_dioxygenase_dom"/>
</dbReference>
<organism evidence="9 10">
    <name type="scientific">Phaseolus angularis</name>
    <name type="common">Azuki bean</name>
    <name type="synonym">Vigna angularis</name>
    <dbReference type="NCBI Taxonomy" id="3914"/>
    <lineage>
        <taxon>Eukaryota</taxon>
        <taxon>Viridiplantae</taxon>
        <taxon>Streptophyta</taxon>
        <taxon>Embryophyta</taxon>
        <taxon>Tracheophyta</taxon>
        <taxon>Spermatophyta</taxon>
        <taxon>Magnoliopsida</taxon>
        <taxon>eudicotyledons</taxon>
        <taxon>Gunneridae</taxon>
        <taxon>Pentapetalae</taxon>
        <taxon>rosids</taxon>
        <taxon>fabids</taxon>
        <taxon>Fabales</taxon>
        <taxon>Fabaceae</taxon>
        <taxon>Papilionoideae</taxon>
        <taxon>50 kb inversion clade</taxon>
        <taxon>NPAAA clade</taxon>
        <taxon>indigoferoid/millettioid clade</taxon>
        <taxon>Phaseoleae</taxon>
        <taxon>Vigna</taxon>
    </lineage>
</organism>
<dbReference type="EMBL" id="KQ258465">
    <property type="protein sequence ID" value="KOM29054.1"/>
    <property type="molecule type" value="Genomic_DNA"/>
</dbReference>
<comment type="similarity">
    <text evidence="1 5">Belongs to the iron/ascorbate-dependent oxidoreductase family.</text>
</comment>
<reference evidence="9" key="2">
    <citation type="submission" date="2015-02" db="EMBL/GenBank/DDBJ databases">
        <authorList>
            <person name="Chooi Y.-H."/>
        </authorList>
    </citation>
    <scope>NUCLEOTIDE SEQUENCE</scope>
    <source>
        <tissue evidence="9">Seedling</tissue>
    </source>
</reference>
<dbReference type="Pfam" id="PF03171">
    <property type="entry name" value="2OG-FeII_Oxy"/>
    <property type="match status" value="1"/>
</dbReference>
<dbReference type="AlphaFoldDB" id="A0A0L9TG31"/>
<dbReference type="InterPro" id="IPR027443">
    <property type="entry name" value="IPNS-like_sf"/>
</dbReference>
<dbReference type="Gramene" id="KOM29054">
    <property type="protein sequence ID" value="KOM29054"/>
    <property type="gene ID" value="LR48_Vigan630s001300"/>
</dbReference>
<evidence type="ECO:0000313" key="11">
    <source>
        <dbReference type="Proteomes" id="UP000743370"/>
    </source>
</evidence>
<dbReference type="Gene3D" id="2.60.120.330">
    <property type="entry name" value="B-lactam Antibiotic, Isopenicillin N Synthase, Chain"/>
    <property type="match status" value="1"/>
</dbReference>
<dbReference type="KEGG" id="var:108322204"/>
<dbReference type="Proteomes" id="UP000743370">
    <property type="component" value="Unassembled WGS sequence"/>
</dbReference>
<keyword evidence="5" id="KW-0560">Oxidoreductase</keyword>
<dbReference type="GO" id="GO:0016491">
    <property type="term" value="F:oxidoreductase activity"/>
    <property type="evidence" value="ECO:0007669"/>
    <property type="project" value="UniProtKB-KW"/>
</dbReference>
<feature type="compositionally biased region" description="Acidic residues" evidence="6">
    <location>
        <begin position="44"/>
        <end position="56"/>
    </location>
</feature>
<dbReference type="EMBL" id="JABFOF010000001">
    <property type="protein sequence ID" value="KAG2409976.1"/>
    <property type="molecule type" value="Genomic_DNA"/>
</dbReference>
<reference evidence="8 11" key="3">
    <citation type="submission" date="2020-05" db="EMBL/GenBank/DDBJ databases">
        <title>Vigna angularis (adzuki bean) Var. LongXiaoDou No. 4 denovo assembly.</title>
        <authorList>
            <person name="Xiang H."/>
        </authorList>
    </citation>
    <scope>NUCLEOTIDE SEQUENCE [LARGE SCALE GENOMIC DNA]</scope>
    <source>
        <tissue evidence="8">Leaf</tissue>
    </source>
</reference>
<evidence type="ECO:0000256" key="6">
    <source>
        <dbReference type="SAM" id="MobiDB-lite"/>
    </source>
</evidence>
<dbReference type="PANTHER" id="PTHR47991">
    <property type="entry name" value="OXOGLUTARATE/IRON-DEPENDENT DIOXYGENASE"/>
    <property type="match status" value="1"/>
</dbReference>
<dbReference type="GO" id="GO:0031418">
    <property type="term" value="F:L-ascorbic acid binding"/>
    <property type="evidence" value="ECO:0007669"/>
    <property type="project" value="UniProtKB-KW"/>
</dbReference>
<protein>
    <submittedName>
        <fullName evidence="8">Protein DMR6-LIKE OXYGENASE 2</fullName>
    </submittedName>
</protein>
<evidence type="ECO:0000256" key="5">
    <source>
        <dbReference type="RuleBase" id="RU003682"/>
    </source>
</evidence>
<evidence type="ECO:0000313" key="8">
    <source>
        <dbReference type="EMBL" id="KAG2409976.1"/>
    </source>
</evidence>
<feature type="domain" description="Fe2OG dioxygenase" evidence="7">
    <location>
        <begin position="213"/>
        <end position="313"/>
    </location>
</feature>
<keyword evidence="2 5" id="KW-0479">Metal-binding</keyword>
<dbReference type="OMA" id="GMKHRDY"/>
<feature type="region of interest" description="Disordered" evidence="6">
    <location>
        <begin position="19"/>
        <end position="56"/>
    </location>
</feature>
<name>A0A0L9TG31_PHAAN</name>
<evidence type="ECO:0000259" key="7">
    <source>
        <dbReference type="PROSITE" id="PS51471"/>
    </source>
</evidence>
<feature type="compositionally biased region" description="Polar residues" evidence="6">
    <location>
        <begin position="19"/>
        <end position="43"/>
    </location>
</feature>
<dbReference type="Proteomes" id="UP000053144">
    <property type="component" value="Unassembled WGS sequence"/>
</dbReference>
<dbReference type="SUPFAM" id="SSF51197">
    <property type="entry name" value="Clavaminate synthase-like"/>
    <property type="match status" value="1"/>
</dbReference>
<dbReference type="OrthoDB" id="288590at2759"/>
<dbReference type="GO" id="GO:0046872">
    <property type="term" value="F:metal ion binding"/>
    <property type="evidence" value="ECO:0007669"/>
    <property type="project" value="UniProtKB-KW"/>
</dbReference>
<evidence type="ECO:0000313" key="9">
    <source>
        <dbReference type="EMBL" id="KOM29054.1"/>
    </source>
</evidence>
<evidence type="ECO:0000256" key="4">
    <source>
        <dbReference type="ARBA" id="ARBA00023004"/>
    </source>
</evidence>
<dbReference type="FunFam" id="2.60.120.330:FF:000134">
    <property type="entry name" value="Uncharacterized protein"/>
    <property type="match status" value="1"/>
</dbReference>
<proteinExistence type="inferred from homology"/>
<dbReference type="InterPro" id="IPR044861">
    <property type="entry name" value="IPNS-like_FE2OG_OXY"/>
</dbReference>
<reference evidence="10" key="1">
    <citation type="journal article" date="2015" name="Proc. Natl. Acad. Sci. U.S.A.">
        <title>Genome sequencing of adzuki bean (Vigna angularis) provides insight into high starch and low fat accumulation and domestication.</title>
        <authorList>
            <person name="Yang K."/>
            <person name="Tian Z."/>
            <person name="Chen C."/>
            <person name="Luo L."/>
            <person name="Zhao B."/>
            <person name="Wang Z."/>
            <person name="Yu L."/>
            <person name="Li Y."/>
            <person name="Sun Y."/>
            <person name="Li W."/>
            <person name="Chen Y."/>
            <person name="Li Y."/>
            <person name="Zhang Y."/>
            <person name="Ai D."/>
            <person name="Zhao J."/>
            <person name="Shang C."/>
            <person name="Ma Y."/>
            <person name="Wu B."/>
            <person name="Wang M."/>
            <person name="Gao L."/>
            <person name="Sun D."/>
            <person name="Zhang P."/>
            <person name="Guo F."/>
            <person name="Wang W."/>
            <person name="Li Y."/>
            <person name="Wang J."/>
            <person name="Varshney R.K."/>
            <person name="Wang J."/>
            <person name="Ling H.Q."/>
            <person name="Wan P."/>
        </authorList>
    </citation>
    <scope>NUCLEOTIDE SEQUENCE</scope>
    <source>
        <strain evidence="10">cv. Jingnong 6</strain>
    </source>
</reference>
<dbReference type="PROSITE" id="PS51471">
    <property type="entry name" value="FE2OG_OXY"/>
    <property type="match status" value="1"/>
</dbReference>
<dbReference type="Pfam" id="PF14226">
    <property type="entry name" value="DIOX_N"/>
    <property type="match status" value="1"/>
</dbReference>